<dbReference type="Pfam" id="PF22668">
    <property type="entry name" value="DUF7009"/>
    <property type="match status" value="1"/>
</dbReference>
<dbReference type="AlphaFoldDB" id="A0A7Y7PMV4"/>
<name>A0A7Y7PMV4_9BACT</name>
<dbReference type="Proteomes" id="UP000565521">
    <property type="component" value="Unassembled WGS sequence"/>
</dbReference>
<organism evidence="1 2">
    <name type="scientific">Hymenobacter lapidiphilus</name>
    <dbReference type="NCBI Taxonomy" id="2608003"/>
    <lineage>
        <taxon>Bacteria</taxon>
        <taxon>Pseudomonadati</taxon>
        <taxon>Bacteroidota</taxon>
        <taxon>Cytophagia</taxon>
        <taxon>Cytophagales</taxon>
        <taxon>Hymenobacteraceae</taxon>
        <taxon>Hymenobacter</taxon>
    </lineage>
</organism>
<comment type="caution">
    <text evidence="1">The sequence shown here is derived from an EMBL/GenBank/DDBJ whole genome shotgun (WGS) entry which is preliminary data.</text>
</comment>
<reference evidence="1 2" key="1">
    <citation type="submission" date="2020-05" db="EMBL/GenBank/DDBJ databases">
        <title>Hymenobacter terrestris sp. nov. and Hymenobacter lapidiphilus sp. nov., isolated from regoliths in Antarctica.</title>
        <authorList>
            <person name="Sedlacek I."/>
            <person name="Pantucek R."/>
            <person name="Zeman M."/>
            <person name="Holochova P."/>
            <person name="Kralova S."/>
            <person name="Stankova E."/>
            <person name="Sedo O."/>
            <person name="Micenkova L."/>
            <person name="Svec P."/>
            <person name="Gupta V."/>
            <person name="Sood U."/>
            <person name="Korpole U.S."/>
            <person name="Lal R."/>
        </authorList>
    </citation>
    <scope>NUCLEOTIDE SEQUENCE [LARGE SCALE GENOMIC DNA]</scope>
    <source>
        <strain evidence="1 2">P5342</strain>
    </source>
</reference>
<sequence length="109" mass="11916">MKLRLDETSLRLRLELEEVAEFATSGHLETAVPLGPGAAGLLRYSLERAADVPVLTVRQEPGRIRVLVPTAQATAWAGSVEEISLRTKLEVAENQFLLILVEKDLGCAH</sequence>
<evidence type="ECO:0000313" key="2">
    <source>
        <dbReference type="Proteomes" id="UP000565521"/>
    </source>
</evidence>
<gene>
    <name evidence="1" type="ORF">HW554_05050</name>
</gene>
<dbReference type="InterPro" id="IPR053825">
    <property type="entry name" value="DUF7009"/>
</dbReference>
<dbReference type="EMBL" id="JABKAU010000007">
    <property type="protein sequence ID" value="NVO30562.1"/>
    <property type="molecule type" value="Genomic_DNA"/>
</dbReference>
<keyword evidence="2" id="KW-1185">Reference proteome</keyword>
<accession>A0A7Y7PMV4</accession>
<dbReference type="RefSeq" id="WP_176907408.1">
    <property type="nucleotide sequence ID" value="NZ_JABKAU010000007.1"/>
</dbReference>
<proteinExistence type="predicted"/>
<evidence type="ECO:0000313" key="1">
    <source>
        <dbReference type="EMBL" id="NVO30562.1"/>
    </source>
</evidence>
<protein>
    <submittedName>
        <fullName evidence="1">Uncharacterized protein</fullName>
    </submittedName>
</protein>